<organism evidence="2">
    <name type="scientific">Tanacetum cinerariifolium</name>
    <name type="common">Dalmatian daisy</name>
    <name type="synonym">Chrysanthemum cinerariifolium</name>
    <dbReference type="NCBI Taxonomy" id="118510"/>
    <lineage>
        <taxon>Eukaryota</taxon>
        <taxon>Viridiplantae</taxon>
        <taxon>Streptophyta</taxon>
        <taxon>Embryophyta</taxon>
        <taxon>Tracheophyta</taxon>
        <taxon>Spermatophyta</taxon>
        <taxon>Magnoliopsida</taxon>
        <taxon>eudicotyledons</taxon>
        <taxon>Gunneridae</taxon>
        <taxon>Pentapetalae</taxon>
        <taxon>asterids</taxon>
        <taxon>campanulids</taxon>
        <taxon>Asterales</taxon>
        <taxon>Asteraceae</taxon>
        <taxon>Asteroideae</taxon>
        <taxon>Anthemideae</taxon>
        <taxon>Anthemidinae</taxon>
        <taxon>Tanacetum</taxon>
    </lineage>
</organism>
<accession>A0A699VVY2</accession>
<dbReference type="EMBL" id="BKCJ011467144">
    <property type="protein sequence ID" value="GFD36094.1"/>
    <property type="molecule type" value="Genomic_DNA"/>
</dbReference>
<feature type="non-terminal residue" evidence="2">
    <location>
        <position position="1"/>
    </location>
</feature>
<gene>
    <name evidence="2" type="ORF">Tci_908063</name>
</gene>
<protein>
    <submittedName>
        <fullName evidence="2">Uncharacterized protein</fullName>
    </submittedName>
</protein>
<feature type="region of interest" description="Disordered" evidence="1">
    <location>
        <begin position="1"/>
        <end position="23"/>
    </location>
</feature>
<name>A0A699VVY2_TANCI</name>
<sequence>GQENRELRSQRDDAFEEIRKLGS</sequence>
<evidence type="ECO:0000313" key="2">
    <source>
        <dbReference type="EMBL" id="GFD36094.1"/>
    </source>
</evidence>
<reference evidence="2" key="1">
    <citation type="journal article" date="2019" name="Sci. Rep.">
        <title>Draft genome of Tanacetum cinerariifolium, the natural source of mosquito coil.</title>
        <authorList>
            <person name="Yamashiro T."/>
            <person name="Shiraishi A."/>
            <person name="Satake H."/>
            <person name="Nakayama K."/>
        </authorList>
    </citation>
    <scope>NUCLEOTIDE SEQUENCE</scope>
</reference>
<comment type="caution">
    <text evidence="2">The sequence shown here is derived from an EMBL/GenBank/DDBJ whole genome shotgun (WGS) entry which is preliminary data.</text>
</comment>
<proteinExistence type="predicted"/>
<dbReference type="AlphaFoldDB" id="A0A699VVY2"/>
<evidence type="ECO:0000256" key="1">
    <source>
        <dbReference type="SAM" id="MobiDB-lite"/>
    </source>
</evidence>